<evidence type="ECO:0000256" key="5">
    <source>
        <dbReference type="ARBA" id="ARBA00023204"/>
    </source>
</evidence>
<dbReference type="EMBL" id="METQ01000036">
    <property type="protein sequence ID" value="OGC09172.1"/>
    <property type="molecule type" value="Genomic_DNA"/>
</dbReference>
<evidence type="ECO:0000256" key="4">
    <source>
        <dbReference type="ARBA" id="ARBA00022881"/>
    </source>
</evidence>
<evidence type="ECO:0008006" key="11">
    <source>
        <dbReference type="Google" id="ProtNLM"/>
    </source>
</evidence>
<reference evidence="9 10" key="1">
    <citation type="journal article" date="2016" name="Nat. Commun.">
        <title>Thousands of microbial genomes shed light on interconnected biogeochemical processes in an aquifer system.</title>
        <authorList>
            <person name="Anantharaman K."/>
            <person name="Brown C.T."/>
            <person name="Hug L.A."/>
            <person name="Sharon I."/>
            <person name="Castelle C.J."/>
            <person name="Probst A.J."/>
            <person name="Thomas B.C."/>
            <person name="Singh A."/>
            <person name="Wilkins M.J."/>
            <person name="Karaoz U."/>
            <person name="Brodie E.L."/>
            <person name="Williams K.H."/>
            <person name="Hubbard S.S."/>
            <person name="Banfield J.F."/>
        </authorList>
    </citation>
    <scope>NUCLEOTIDE SEQUENCE [LARGE SCALE GENOMIC DNA]</scope>
</reference>
<dbReference type="CDD" id="cd10434">
    <property type="entry name" value="GIY-YIG_UvrC_Cho"/>
    <property type="match status" value="1"/>
</dbReference>
<dbReference type="GO" id="GO:0006289">
    <property type="term" value="P:nucleotide-excision repair"/>
    <property type="evidence" value="ECO:0007669"/>
    <property type="project" value="InterPro"/>
</dbReference>
<name>A0A1F4RLX1_UNCSA</name>
<dbReference type="Pfam" id="PF01541">
    <property type="entry name" value="GIY-YIG"/>
    <property type="match status" value="1"/>
</dbReference>
<dbReference type="SMART" id="SM00465">
    <property type="entry name" value="GIYc"/>
    <property type="match status" value="1"/>
</dbReference>
<dbReference type="Pfam" id="PF02151">
    <property type="entry name" value="UVR"/>
    <property type="match status" value="1"/>
</dbReference>
<feature type="domain" description="UvrC family homology region profile" evidence="8">
    <location>
        <begin position="247"/>
        <end position="349"/>
    </location>
</feature>
<evidence type="ECO:0000313" key="9">
    <source>
        <dbReference type="EMBL" id="OGC09172.1"/>
    </source>
</evidence>
<dbReference type="PROSITE" id="PS50151">
    <property type="entry name" value="UVR"/>
    <property type="match status" value="1"/>
</dbReference>
<dbReference type="PANTHER" id="PTHR30562">
    <property type="entry name" value="UVRC/OXIDOREDUCTASE"/>
    <property type="match status" value="1"/>
</dbReference>
<keyword evidence="2" id="KW-0227">DNA damage</keyword>
<evidence type="ECO:0000256" key="1">
    <source>
        <dbReference type="ARBA" id="ARBA00022490"/>
    </source>
</evidence>
<dbReference type="STRING" id="1802568.A3F86_05460"/>
<protein>
    <recommendedName>
        <fullName evidence="11">Excinuclease ABC subunit C</fullName>
    </recommendedName>
</protein>
<keyword evidence="5" id="KW-0234">DNA repair</keyword>
<dbReference type="Proteomes" id="UP000179095">
    <property type="component" value="Unassembled WGS sequence"/>
</dbReference>
<evidence type="ECO:0000259" key="8">
    <source>
        <dbReference type="PROSITE" id="PS50165"/>
    </source>
</evidence>
<dbReference type="InterPro" id="IPR000305">
    <property type="entry name" value="GIY-YIG_endonuc"/>
</dbReference>
<dbReference type="GO" id="GO:0009381">
    <property type="term" value="F:excinuclease ABC activity"/>
    <property type="evidence" value="ECO:0007669"/>
    <property type="project" value="InterPro"/>
</dbReference>
<dbReference type="InterPro" id="IPR035901">
    <property type="entry name" value="GIY-YIG_endonuc_sf"/>
</dbReference>
<dbReference type="InterPro" id="IPR036876">
    <property type="entry name" value="UVR_dom_sf"/>
</dbReference>
<dbReference type="InterPro" id="IPR001943">
    <property type="entry name" value="UVR_dom"/>
</dbReference>
<dbReference type="PANTHER" id="PTHR30562:SF1">
    <property type="entry name" value="UVRABC SYSTEM PROTEIN C"/>
    <property type="match status" value="1"/>
</dbReference>
<feature type="domain" description="GIY-YIG" evidence="7">
    <location>
        <begin position="13"/>
        <end position="90"/>
    </location>
</feature>
<evidence type="ECO:0000256" key="3">
    <source>
        <dbReference type="ARBA" id="ARBA00022769"/>
    </source>
</evidence>
<dbReference type="SUPFAM" id="SSF82771">
    <property type="entry name" value="GIY-YIG endonuclease"/>
    <property type="match status" value="1"/>
</dbReference>
<dbReference type="InterPro" id="IPR050066">
    <property type="entry name" value="UvrABC_protein_C"/>
</dbReference>
<dbReference type="SUPFAM" id="SSF46600">
    <property type="entry name" value="C-terminal UvrC-binding domain of UvrB"/>
    <property type="match status" value="1"/>
</dbReference>
<accession>A0A1F4RLX1</accession>
<gene>
    <name evidence="9" type="ORF">A3F86_05460</name>
</gene>
<evidence type="ECO:0000259" key="6">
    <source>
        <dbReference type="PROSITE" id="PS50151"/>
    </source>
</evidence>
<dbReference type="PROSITE" id="PS50165">
    <property type="entry name" value="UVRC"/>
    <property type="match status" value="1"/>
</dbReference>
<dbReference type="InterPro" id="IPR001162">
    <property type="entry name" value="UvrC_RNase_H_dom"/>
</dbReference>
<dbReference type="Gene3D" id="3.30.420.340">
    <property type="entry name" value="UvrC, RNAse H endonuclease domain"/>
    <property type="match status" value="1"/>
</dbReference>
<proteinExistence type="predicted"/>
<keyword evidence="1" id="KW-0963">Cytoplasm</keyword>
<evidence type="ECO:0000313" key="10">
    <source>
        <dbReference type="Proteomes" id="UP000179095"/>
    </source>
</evidence>
<keyword evidence="4" id="KW-0267">Excision nuclease</keyword>
<dbReference type="GO" id="GO:0009380">
    <property type="term" value="C:excinuclease repair complex"/>
    <property type="evidence" value="ECO:0007669"/>
    <property type="project" value="TreeGrafter"/>
</dbReference>
<dbReference type="Gene3D" id="3.40.1440.10">
    <property type="entry name" value="GIY-YIG endonuclease"/>
    <property type="match status" value="1"/>
</dbReference>
<keyword evidence="3" id="KW-0228">DNA excision</keyword>
<dbReference type="FunFam" id="3.40.1440.10:FF:000001">
    <property type="entry name" value="UvrABC system protein C"/>
    <property type="match status" value="1"/>
</dbReference>
<dbReference type="AlphaFoldDB" id="A0A1F4RLX1"/>
<dbReference type="InterPro" id="IPR038476">
    <property type="entry name" value="UvrC_RNase_H_dom_sf"/>
</dbReference>
<feature type="domain" description="UVR" evidence="6">
    <location>
        <begin position="199"/>
        <end position="234"/>
    </location>
</feature>
<dbReference type="Pfam" id="PF08459">
    <property type="entry name" value="UvrC_RNaseH_dom"/>
    <property type="match status" value="1"/>
</dbReference>
<evidence type="ECO:0000256" key="2">
    <source>
        <dbReference type="ARBA" id="ARBA00022763"/>
    </source>
</evidence>
<organism evidence="9 10">
    <name type="scientific">candidate division WOR-1 bacterium RIFCSPLOWO2_12_FULL_45_9</name>
    <dbReference type="NCBI Taxonomy" id="1802568"/>
    <lineage>
        <taxon>Bacteria</taxon>
        <taxon>Bacillati</taxon>
        <taxon>Saganbacteria</taxon>
    </lineage>
</organism>
<evidence type="ECO:0000259" key="7">
    <source>
        <dbReference type="PROSITE" id="PS50164"/>
    </source>
</evidence>
<comment type="caution">
    <text evidence="9">The sequence shown here is derived from an EMBL/GenBank/DDBJ whole genome shotgun (WGS) entry which is preliminary data.</text>
</comment>
<dbReference type="InterPro" id="IPR047296">
    <property type="entry name" value="GIY-YIG_UvrC_Cho"/>
</dbReference>
<dbReference type="PROSITE" id="PS50164">
    <property type="entry name" value="GIY_YIG"/>
    <property type="match status" value="1"/>
</dbReference>
<sequence length="421" mass="47689">MTSVKEQLKSLPYKSGVYLFKSKSGEVIYVGKAKSLRKRVTSYFSKTPGIKTAVLLSRLDSIDYILAGSELAALLLENELIKKYKPRYNISLRDDKSYPYLKLTVNEKWPRLFVVRKKQSDGALYFGRYQRGMVREIVRLVKKLFPIRWCKESPLRLREQPCLYYRIGACAGPCLGGIKHDDYLALVQGIAALLRGKMSQALNKLNQEMAKASQARDYEKAAAWRDSAKLLVKMIEGRELRLEPAPRVLSEISDLQKELKLDNPPMRIEAFDISNIGGTNVVGAMVTFFGGVPLKSDYRRFKIKNLAQKANDVAAIYEVVKRRYAGTLAQKMPRPDLIVVDGGLAQVNAGWRGIAEAGIGKVPIIGLAKKEEEIYFPNRIMPLRLAPGSRALQLLQRVRNEVHRLAIIYHRERRTKSLFAS</sequence>